<reference evidence="2" key="1">
    <citation type="journal article" date="2019" name="Int. J. Syst. Evol. Microbiol.">
        <title>The Global Catalogue of Microorganisms (GCM) 10K type strain sequencing project: providing services to taxonomists for standard genome sequencing and annotation.</title>
        <authorList>
            <consortium name="The Broad Institute Genomics Platform"/>
            <consortium name="The Broad Institute Genome Sequencing Center for Infectious Disease"/>
            <person name="Wu L."/>
            <person name="Ma J."/>
        </authorList>
    </citation>
    <scope>NUCLEOTIDE SEQUENCE [LARGE SCALE GENOMIC DNA]</scope>
    <source>
        <strain evidence="2">JCM 17563</strain>
    </source>
</reference>
<sequence length="385" mass="43257">MSDLVISPVTSTADRKRFVHFVWDVYRDDPAWVPPLKSEALGLFTPGENPWFEHGEAALWLATRGGRPVGRISAQVDQLVLEHMGAGTGQWGSLELLDSEKEAGPILIATAEEWLRERGMTRALGPFTLGVWDEPGVLIEGFDQPPTAMMGHHRPTYAPIIEAAGYAKVKDLHTYELDIRIPLRPLVQKLVDAGKKSKRMRMREVDKSQFDREAHIILSLLNDAWSDNWGFIPLTESEIAYAGKKLKTIIYEDLVTICEVVNDAGEWEPAAFMITLPDINELTGDLNGRLFPFGWAKLLWRLRKPRVSRVRVPLMGVAKRFQGSRLASQLAFVMIEHCRERSVAGYGATHGEIGWVLEDNQGMVSIADLAGTTRNKVYRIYEKAL</sequence>
<evidence type="ECO:0000313" key="1">
    <source>
        <dbReference type="EMBL" id="GAA4010950.1"/>
    </source>
</evidence>
<gene>
    <name evidence="1" type="ORF">GCM10022280_05430</name>
</gene>
<dbReference type="PANTHER" id="PTHR41368:SF1">
    <property type="entry name" value="PROTEIN YGHO"/>
    <property type="match status" value="1"/>
</dbReference>
<dbReference type="InterPro" id="IPR016181">
    <property type="entry name" value="Acyl_CoA_acyltransferase"/>
</dbReference>
<accession>A0ABP7SF59</accession>
<keyword evidence="2" id="KW-1185">Reference proteome</keyword>
<dbReference type="SUPFAM" id="SSF55729">
    <property type="entry name" value="Acyl-CoA N-acyltransferases (Nat)"/>
    <property type="match status" value="1"/>
</dbReference>
<evidence type="ECO:0008006" key="3">
    <source>
        <dbReference type="Google" id="ProtNLM"/>
    </source>
</evidence>
<evidence type="ECO:0000313" key="2">
    <source>
        <dbReference type="Proteomes" id="UP001500235"/>
    </source>
</evidence>
<comment type="caution">
    <text evidence="1">The sequence shown here is derived from an EMBL/GenBank/DDBJ whole genome shotgun (WGS) entry which is preliminary data.</text>
</comment>
<dbReference type="EMBL" id="BAABBQ010000001">
    <property type="protein sequence ID" value="GAA4010950.1"/>
    <property type="molecule type" value="Genomic_DNA"/>
</dbReference>
<dbReference type="Gene3D" id="3.40.630.30">
    <property type="match status" value="1"/>
</dbReference>
<dbReference type="RefSeq" id="WP_344705856.1">
    <property type="nucleotide sequence ID" value="NZ_BAABBQ010000001.1"/>
</dbReference>
<protein>
    <recommendedName>
        <fullName evidence="3">N-acetyltransferase</fullName>
    </recommendedName>
</protein>
<organism evidence="1 2">
    <name type="scientific">Sphingomonas swuensis</name>
    <dbReference type="NCBI Taxonomy" id="977800"/>
    <lineage>
        <taxon>Bacteria</taxon>
        <taxon>Pseudomonadati</taxon>
        <taxon>Pseudomonadota</taxon>
        <taxon>Alphaproteobacteria</taxon>
        <taxon>Sphingomonadales</taxon>
        <taxon>Sphingomonadaceae</taxon>
        <taxon>Sphingomonas</taxon>
    </lineage>
</organism>
<dbReference type="Proteomes" id="UP001500235">
    <property type="component" value="Unassembled WGS sequence"/>
</dbReference>
<name>A0ABP7SF59_9SPHN</name>
<proteinExistence type="predicted"/>
<dbReference type="PANTHER" id="PTHR41368">
    <property type="entry name" value="PROTEIN YGHO"/>
    <property type="match status" value="1"/>
</dbReference>
<dbReference type="InterPro" id="IPR039968">
    <property type="entry name" value="BcerS-like"/>
</dbReference>